<evidence type="ECO:0000259" key="1">
    <source>
        <dbReference type="Pfam" id="PF08241"/>
    </source>
</evidence>
<gene>
    <name evidence="2" type="ORF">AVDCRST_MAG48-2000</name>
</gene>
<organism evidence="2">
    <name type="scientific">uncultured Friedmanniella sp</name>
    <dbReference type="NCBI Taxonomy" id="335381"/>
    <lineage>
        <taxon>Bacteria</taxon>
        <taxon>Bacillati</taxon>
        <taxon>Actinomycetota</taxon>
        <taxon>Actinomycetes</taxon>
        <taxon>Propionibacteriales</taxon>
        <taxon>Nocardioidaceae</taxon>
        <taxon>Friedmanniella</taxon>
        <taxon>environmental samples</taxon>
    </lineage>
</organism>
<name>A0A6J4KMQ7_9ACTN</name>
<proteinExistence type="predicted"/>
<dbReference type="Pfam" id="PF08241">
    <property type="entry name" value="Methyltransf_11"/>
    <property type="match status" value="1"/>
</dbReference>
<dbReference type="SUPFAM" id="SSF53335">
    <property type="entry name" value="S-adenosyl-L-methionine-dependent methyltransferases"/>
    <property type="match status" value="1"/>
</dbReference>
<dbReference type="GO" id="GO:0008757">
    <property type="term" value="F:S-adenosylmethionine-dependent methyltransferase activity"/>
    <property type="evidence" value="ECO:0007669"/>
    <property type="project" value="InterPro"/>
</dbReference>
<accession>A0A6J4KMQ7</accession>
<evidence type="ECO:0000313" key="2">
    <source>
        <dbReference type="EMBL" id="CAA9310229.1"/>
    </source>
</evidence>
<dbReference type="InterPro" id="IPR050508">
    <property type="entry name" value="Methyltransf_Superfamily"/>
</dbReference>
<dbReference type="GO" id="GO:0032259">
    <property type="term" value="P:methylation"/>
    <property type="evidence" value="ECO:0007669"/>
    <property type="project" value="UniProtKB-KW"/>
</dbReference>
<dbReference type="EMBL" id="CADCTS010000288">
    <property type="protein sequence ID" value="CAA9310229.1"/>
    <property type="molecule type" value="Genomic_DNA"/>
</dbReference>
<keyword evidence="2" id="KW-0808">Transferase</keyword>
<dbReference type="Gene3D" id="3.40.50.150">
    <property type="entry name" value="Vaccinia Virus protein VP39"/>
    <property type="match status" value="1"/>
</dbReference>
<dbReference type="PANTHER" id="PTHR42912">
    <property type="entry name" value="METHYLTRANSFERASE"/>
    <property type="match status" value="1"/>
</dbReference>
<dbReference type="InterPro" id="IPR013216">
    <property type="entry name" value="Methyltransf_11"/>
</dbReference>
<dbReference type="AlphaFoldDB" id="A0A6J4KMQ7"/>
<dbReference type="CDD" id="cd02440">
    <property type="entry name" value="AdoMet_MTases"/>
    <property type="match status" value="1"/>
</dbReference>
<protein>
    <submittedName>
        <fullName evidence="2">Methyltransferase type 11</fullName>
    </submittedName>
</protein>
<feature type="domain" description="Methyltransferase type 11" evidence="1">
    <location>
        <begin position="58"/>
        <end position="145"/>
    </location>
</feature>
<reference evidence="2" key="1">
    <citation type="submission" date="2020-02" db="EMBL/GenBank/DDBJ databases">
        <authorList>
            <person name="Meier V. D."/>
        </authorList>
    </citation>
    <scope>NUCLEOTIDE SEQUENCE</scope>
    <source>
        <strain evidence="2">AVDCRST_MAG48</strain>
    </source>
</reference>
<sequence>MNVEMKAEFDTVAAWTADAALALGPDHFLPAGCRGSGSPGALRWLLDRLGARDGDLLLDVGAGVGGPAAFAAAEAGLRPVLSEPEAGACRAARRLFDLPVVQAASDLPVADGSVDAVWSLGVLCTVPDQPHVLAELRRALRPGGRAGLLVFVARGPLPEQPVGNDFPTRERLDALLAGAGLTVRDSASAADFPAVPAGWQDRADAVEAELERRHGEDEAWRTAQEQSAAIGRLLASGDLVGTLVVADRA</sequence>
<dbReference type="InterPro" id="IPR029063">
    <property type="entry name" value="SAM-dependent_MTases_sf"/>
</dbReference>
<keyword evidence="2" id="KW-0489">Methyltransferase</keyword>